<dbReference type="CDD" id="cd08882">
    <property type="entry name" value="RHO_alpha_C_MupW-like"/>
    <property type="match status" value="1"/>
</dbReference>
<sequence>MSELIKVKQQGEERCQGVSYQDLLNEEKIEVPAYLREDNNPYMGDDDISVDRWISRDFHDKEKEKLWPKVWQMTCREEDIPEIGDHHIYEIVDQSIIVTRTGENEFKGFINSCLHRGRILRDCDGHADEFVCPFHGATWDINGNFKGIPCKWDFSHLDEKDMSLPQVQIGTWGGFIFINFDENCIPLDEYLSPLPDHFSRFPLHDYYKGAHVQREVQCNWKVGAEAFMESFHTLETHSEILTFTGDANSQYDTFGDHISRSVTPMGIPSPHLPDVTEAETMRDILELSGRMATDSAEGHEMPEGITARTYVAETNREMFSEIIGESLDHATQSELEDAILYMLFPNTQVWTGYHGNIVYRFLPNGDDHNSCIFETMILLRYKKGTKRPDSAEKNILRPDQAFSEAPEIGGLGPVFDQDDSNMAAVQKGMIASRKGAVSLASYQESRIRHLHQTIDKYLNA</sequence>
<evidence type="ECO:0000313" key="9">
    <source>
        <dbReference type="EMBL" id="UVW34638.1"/>
    </source>
</evidence>
<evidence type="ECO:0000256" key="6">
    <source>
        <dbReference type="ARBA" id="ARBA00023014"/>
    </source>
</evidence>
<evidence type="ECO:0000256" key="5">
    <source>
        <dbReference type="ARBA" id="ARBA00023004"/>
    </source>
</evidence>
<dbReference type="SUPFAM" id="SSF50022">
    <property type="entry name" value="ISP domain"/>
    <property type="match status" value="1"/>
</dbReference>
<evidence type="ECO:0000313" key="10">
    <source>
        <dbReference type="Proteomes" id="UP001059934"/>
    </source>
</evidence>
<evidence type="ECO:0000256" key="2">
    <source>
        <dbReference type="ARBA" id="ARBA00022714"/>
    </source>
</evidence>
<dbReference type="InterPro" id="IPR017941">
    <property type="entry name" value="Rieske_2Fe-2S"/>
</dbReference>
<evidence type="ECO:0000256" key="3">
    <source>
        <dbReference type="ARBA" id="ARBA00022723"/>
    </source>
</evidence>
<protein>
    <submittedName>
        <fullName evidence="9">Aromatic ring-hydroxylating dioxygenase subunit alpha</fullName>
    </submittedName>
</protein>
<feature type="domain" description="Rieske" evidence="7">
    <location>
        <begin position="71"/>
        <end position="151"/>
    </location>
</feature>
<keyword evidence="4" id="KW-0560">Oxidoreductase</keyword>
<evidence type="ECO:0000256" key="1">
    <source>
        <dbReference type="ARBA" id="ARBA00001962"/>
    </source>
</evidence>
<dbReference type="InterPro" id="IPR001663">
    <property type="entry name" value="Rng_hydr_dOase-A"/>
</dbReference>
<dbReference type="Gene3D" id="2.102.10.10">
    <property type="entry name" value="Rieske [2Fe-2S] iron-sulphur domain"/>
    <property type="match status" value="1"/>
</dbReference>
<keyword evidence="10" id="KW-1185">Reference proteome</keyword>
<feature type="domain" description="Aromatic-ring-hydroxylating dioxygenase alpha subunit C-terminal" evidence="8">
    <location>
        <begin position="204"/>
        <end position="458"/>
    </location>
</feature>
<dbReference type="Pfam" id="PF00355">
    <property type="entry name" value="Rieske"/>
    <property type="match status" value="1"/>
</dbReference>
<keyword evidence="5" id="KW-0408">Iron</keyword>
<accession>A0ABY5TLA8</accession>
<dbReference type="PANTHER" id="PTHR43756:SF5">
    <property type="entry name" value="CHOLINE MONOOXYGENASE, CHLOROPLASTIC"/>
    <property type="match status" value="1"/>
</dbReference>
<keyword evidence="2" id="KW-0001">2Fe-2S</keyword>
<gene>
    <name evidence="9" type="ORF">NYF23_11550</name>
</gene>
<dbReference type="CDD" id="cd03469">
    <property type="entry name" value="Rieske_RO_Alpha_N"/>
    <property type="match status" value="1"/>
</dbReference>
<keyword evidence="6" id="KW-0411">Iron-sulfur</keyword>
<organism evidence="9 10">
    <name type="scientific">SAR92 clade bacterium H455</name>
    <dbReference type="NCBI Taxonomy" id="2974818"/>
    <lineage>
        <taxon>Bacteria</taxon>
        <taxon>Pseudomonadati</taxon>
        <taxon>Pseudomonadota</taxon>
        <taxon>Gammaproteobacteria</taxon>
        <taxon>Cellvibrionales</taxon>
        <taxon>Porticoccaceae</taxon>
        <taxon>SAR92 clade</taxon>
    </lineage>
</organism>
<dbReference type="SUPFAM" id="SSF55961">
    <property type="entry name" value="Bet v1-like"/>
    <property type="match status" value="1"/>
</dbReference>
<evidence type="ECO:0000259" key="7">
    <source>
        <dbReference type="Pfam" id="PF00355"/>
    </source>
</evidence>
<dbReference type="InterPro" id="IPR036922">
    <property type="entry name" value="Rieske_2Fe-2S_sf"/>
</dbReference>
<dbReference type="PANTHER" id="PTHR43756">
    <property type="entry name" value="CHOLINE MONOOXYGENASE, CHLOROPLASTIC"/>
    <property type="match status" value="1"/>
</dbReference>
<dbReference type="EMBL" id="CP103416">
    <property type="protein sequence ID" value="UVW34638.1"/>
    <property type="molecule type" value="Genomic_DNA"/>
</dbReference>
<dbReference type="InterPro" id="IPR015879">
    <property type="entry name" value="Ring_hydroxy_dOase_asu_C_dom"/>
</dbReference>
<comment type="cofactor">
    <cofactor evidence="1">
        <name>Fe cation</name>
        <dbReference type="ChEBI" id="CHEBI:24875"/>
    </cofactor>
</comment>
<dbReference type="Pfam" id="PF00848">
    <property type="entry name" value="Ring_hydroxyl_A"/>
    <property type="match status" value="1"/>
</dbReference>
<dbReference type="GO" id="GO:0051213">
    <property type="term" value="F:dioxygenase activity"/>
    <property type="evidence" value="ECO:0007669"/>
    <property type="project" value="UniProtKB-KW"/>
</dbReference>
<evidence type="ECO:0000256" key="4">
    <source>
        <dbReference type="ARBA" id="ARBA00023002"/>
    </source>
</evidence>
<keyword evidence="3" id="KW-0479">Metal-binding</keyword>
<reference evidence="9" key="1">
    <citation type="submission" date="2022-08" db="EMBL/GenBank/DDBJ databases">
        <title>Catabolic pathway analysis in culturable SAR92 clade bacteria reveals their overlooked roles in DMSP degradation in coastal seas.</title>
        <authorList>
            <person name="He X."/>
            <person name="Zhang X."/>
            <person name="Zhang Y."/>
        </authorList>
    </citation>
    <scope>NUCLEOTIDE SEQUENCE</scope>
    <source>
        <strain evidence="9">H455</strain>
    </source>
</reference>
<keyword evidence="9" id="KW-0223">Dioxygenase</keyword>
<dbReference type="PRINTS" id="PR00090">
    <property type="entry name" value="RNGDIOXGNASE"/>
</dbReference>
<name>A0ABY5TLA8_9GAMM</name>
<evidence type="ECO:0000259" key="8">
    <source>
        <dbReference type="Pfam" id="PF00848"/>
    </source>
</evidence>
<dbReference type="Proteomes" id="UP001059934">
    <property type="component" value="Chromosome"/>
</dbReference>
<proteinExistence type="predicted"/>
<dbReference type="Gene3D" id="3.90.380.10">
    <property type="entry name" value="Naphthalene 1,2-dioxygenase Alpha Subunit, Chain A, domain 1"/>
    <property type="match status" value="1"/>
</dbReference>